<feature type="transmembrane region" description="Helical" evidence="1">
    <location>
        <begin position="12"/>
        <end position="31"/>
    </location>
</feature>
<feature type="transmembrane region" description="Helical" evidence="1">
    <location>
        <begin position="37"/>
        <end position="59"/>
    </location>
</feature>
<dbReference type="Proteomes" id="UP000321204">
    <property type="component" value="Chromosome"/>
</dbReference>
<proteinExistence type="predicted"/>
<sequence length="66" mass="7404">MFSLIKTIGLKKLLATETPSFLLSLILAETAYKFGSFVLECLAFLVTWGFISYLFNVLLSPRKNPS</sequence>
<evidence type="ECO:0000313" key="3">
    <source>
        <dbReference type="Proteomes" id="UP000321204"/>
    </source>
</evidence>
<keyword evidence="1" id="KW-0472">Membrane</keyword>
<keyword evidence="3" id="KW-1185">Reference proteome</keyword>
<protein>
    <submittedName>
        <fullName evidence="2">Uncharacterized protein</fullName>
    </submittedName>
</protein>
<dbReference type="RefSeq" id="WP_146787419.1">
    <property type="nucleotide sequence ID" value="NZ_BAABIO010000001.1"/>
</dbReference>
<dbReference type="EMBL" id="CP042433">
    <property type="protein sequence ID" value="QEC56521.1"/>
    <property type="molecule type" value="Genomic_DNA"/>
</dbReference>
<keyword evidence="1" id="KW-0812">Transmembrane</keyword>
<evidence type="ECO:0000313" key="2">
    <source>
        <dbReference type="EMBL" id="QEC56521.1"/>
    </source>
</evidence>
<reference evidence="2 3" key="1">
    <citation type="journal article" date="2015" name="Int. J. Syst. Evol. Microbiol.">
        <title>Flavisolibacter ginsenosidimutans sp. nov., with ginsenoside-converting activity isolated from soil used for cultivating ginseng.</title>
        <authorList>
            <person name="Zhao Y."/>
            <person name="Liu Q."/>
            <person name="Kang M.S."/>
            <person name="Jin F."/>
            <person name="Yu H."/>
            <person name="Im W.T."/>
        </authorList>
    </citation>
    <scope>NUCLEOTIDE SEQUENCE [LARGE SCALE GENOMIC DNA]</scope>
    <source>
        <strain evidence="2 3">Gsoil 636</strain>
    </source>
</reference>
<keyword evidence="1" id="KW-1133">Transmembrane helix</keyword>
<accession>A0A5B8UIL1</accession>
<evidence type="ECO:0000256" key="1">
    <source>
        <dbReference type="SAM" id="Phobius"/>
    </source>
</evidence>
<dbReference type="OrthoDB" id="1496142at2"/>
<dbReference type="AlphaFoldDB" id="A0A5B8UIL1"/>
<organism evidence="2 3">
    <name type="scientific">Flavisolibacter ginsenosidimutans</name>
    <dbReference type="NCBI Taxonomy" id="661481"/>
    <lineage>
        <taxon>Bacteria</taxon>
        <taxon>Pseudomonadati</taxon>
        <taxon>Bacteroidota</taxon>
        <taxon>Chitinophagia</taxon>
        <taxon>Chitinophagales</taxon>
        <taxon>Chitinophagaceae</taxon>
        <taxon>Flavisolibacter</taxon>
    </lineage>
</organism>
<gene>
    <name evidence="2" type="ORF">FSB75_11650</name>
</gene>
<name>A0A5B8UIL1_9BACT</name>
<dbReference type="KEGG" id="fgg:FSB75_11650"/>